<gene>
    <name evidence="1" type="ORF">M9Y10_023464</name>
</gene>
<comment type="caution">
    <text evidence="1">The sequence shown here is derived from an EMBL/GenBank/DDBJ whole genome shotgun (WGS) entry which is preliminary data.</text>
</comment>
<dbReference type="Proteomes" id="UP001470230">
    <property type="component" value="Unassembled WGS sequence"/>
</dbReference>
<evidence type="ECO:0000313" key="2">
    <source>
        <dbReference type="Proteomes" id="UP001470230"/>
    </source>
</evidence>
<dbReference type="EMBL" id="JAPFFF010000003">
    <property type="protein sequence ID" value="KAK8895022.1"/>
    <property type="molecule type" value="Genomic_DNA"/>
</dbReference>
<reference evidence="1 2" key="1">
    <citation type="submission" date="2024-04" db="EMBL/GenBank/DDBJ databases">
        <title>Tritrichomonas musculus Genome.</title>
        <authorList>
            <person name="Alves-Ferreira E."/>
            <person name="Grigg M."/>
            <person name="Lorenzi H."/>
            <person name="Galac M."/>
        </authorList>
    </citation>
    <scope>NUCLEOTIDE SEQUENCE [LARGE SCALE GENOMIC DNA]</scope>
    <source>
        <strain evidence="1 2">EAF2021</strain>
    </source>
</reference>
<evidence type="ECO:0000313" key="1">
    <source>
        <dbReference type="EMBL" id="KAK8895022.1"/>
    </source>
</evidence>
<sequence length="319" mass="37193">MITFTHIPVNDPLHLFKNGRSHLLNHPLMVNPQTMRCVNIELYQKATGLTKEIYDRSNIASMKDFYALSIFSWENFQKLIENNRYDGAFYNLPFVFMIQAITSNVLNRFDRLSLLENAIKYFIFHLNNVRKSHSRDFFTPSYHKSSIGTLFGEEIFIIRNINTCIALSIALLRNDEVAFSRIGSHAVESHFGLVRLFSHFNNTFENAVNATINSILLKDVCYKLKYKYNIKSRINEAGAYVDKNILNSKSSNIDFNLIADTVFLRLRGVEITMKQSMIFIDNMNRFHKLTKTNHQLEFKTSFVANIHIFAYEQTHGLYR</sequence>
<name>A0ABR2KX41_9EUKA</name>
<keyword evidence="2" id="KW-1185">Reference proteome</keyword>
<proteinExistence type="predicted"/>
<organism evidence="1 2">
    <name type="scientific">Tritrichomonas musculus</name>
    <dbReference type="NCBI Taxonomy" id="1915356"/>
    <lineage>
        <taxon>Eukaryota</taxon>
        <taxon>Metamonada</taxon>
        <taxon>Parabasalia</taxon>
        <taxon>Tritrichomonadida</taxon>
        <taxon>Tritrichomonadidae</taxon>
        <taxon>Tritrichomonas</taxon>
    </lineage>
</organism>
<protein>
    <submittedName>
        <fullName evidence="1">Uncharacterized protein</fullName>
    </submittedName>
</protein>
<accession>A0ABR2KX41</accession>